<keyword evidence="6" id="KW-0539">Nucleus</keyword>
<dbReference type="GO" id="GO:0003681">
    <property type="term" value="F:bent DNA binding"/>
    <property type="evidence" value="ECO:0007669"/>
    <property type="project" value="TreeGrafter"/>
</dbReference>
<evidence type="ECO:0000256" key="2">
    <source>
        <dbReference type="ARBA" id="ARBA00010410"/>
    </source>
</evidence>
<keyword evidence="3" id="KW-0805">Transcription regulation</keyword>
<dbReference type="GO" id="GO:0042795">
    <property type="term" value="P:snRNA transcription by RNA polymerase II"/>
    <property type="evidence" value="ECO:0007669"/>
    <property type="project" value="TreeGrafter"/>
</dbReference>
<dbReference type="OrthoDB" id="46583at2759"/>
<evidence type="ECO:0000256" key="4">
    <source>
        <dbReference type="ARBA" id="ARBA00023125"/>
    </source>
</evidence>
<dbReference type="PANTHER" id="PTHR13421:SF16">
    <property type="entry name" value="SNRNA-ACTIVATING PROTEIN COMPLEX SUBUNIT 3"/>
    <property type="match status" value="1"/>
</dbReference>
<evidence type="ECO:0000313" key="7">
    <source>
        <dbReference type="EMBL" id="PKA52530.1"/>
    </source>
</evidence>
<organism evidence="7 8">
    <name type="scientific">Apostasia shenzhenica</name>
    <dbReference type="NCBI Taxonomy" id="1088818"/>
    <lineage>
        <taxon>Eukaryota</taxon>
        <taxon>Viridiplantae</taxon>
        <taxon>Streptophyta</taxon>
        <taxon>Embryophyta</taxon>
        <taxon>Tracheophyta</taxon>
        <taxon>Spermatophyta</taxon>
        <taxon>Magnoliopsida</taxon>
        <taxon>Liliopsida</taxon>
        <taxon>Asparagales</taxon>
        <taxon>Orchidaceae</taxon>
        <taxon>Apostasioideae</taxon>
        <taxon>Apostasia</taxon>
    </lineage>
</organism>
<dbReference type="GO" id="GO:0019185">
    <property type="term" value="C:snRNA-activating protein complex"/>
    <property type="evidence" value="ECO:0007669"/>
    <property type="project" value="TreeGrafter"/>
</dbReference>
<dbReference type="Proteomes" id="UP000236161">
    <property type="component" value="Unassembled WGS sequence"/>
</dbReference>
<dbReference type="PANTHER" id="PTHR13421">
    <property type="entry name" value="SNRNA-ACTIVATING PROTEIN COMPLEX SUBUNIT 3"/>
    <property type="match status" value="1"/>
</dbReference>
<keyword evidence="8" id="KW-1185">Reference proteome</keyword>
<evidence type="ECO:0000313" key="8">
    <source>
        <dbReference type="Proteomes" id="UP000236161"/>
    </source>
</evidence>
<dbReference type="AlphaFoldDB" id="A0A2I0AAF4"/>
<evidence type="ECO:0000256" key="5">
    <source>
        <dbReference type="ARBA" id="ARBA00023163"/>
    </source>
</evidence>
<comment type="similarity">
    <text evidence="2">Belongs to the SNAPC3/SRD2 family.</text>
</comment>
<dbReference type="GO" id="GO:0001046">
    <property type="term" value="F:core promoter sequence-specific DNA binding"/>
    <property type="evidence" value="ECO:0007669"/>
    <property type="project" value="TreeGrafter"/>
</dbReference>
<keyword evidence="4" id="KW-0238">DNA-binding</keyword>
<keyword evidence="5" id="KW-0804">Transcription</keyword>
<dbReference type="STRING" id="1088818.A0A2I0AAF4"/>
<accession>A0A2I0AAF4</accession>
<sequence>MEENNEDYCHDHVNHLSFARGGPIFAPYHPGPLTSVPDFKASLLLELQDLEAELISADNLDVGLSVDELRVFTEDEFVDKALKEEFEHEMHDESLQILEHVDIDSSSPALPKNVNLSEILFRRITNQPCIPGREIVCFQNLADESSTVGSSNLLNDSSVVECVPNVSEKKPEQKRNIVTIHHIRGTSPIPSSTTGGNAPQYCIKGLVDLASRMVRLAFASLSRHGGPHWALGYDLLSVVCLDVFNMGSSTQGLRSTMAATAMKTQNLQEFEFVPLCYPEVVLCIEIYRKQSIWRKIQEFLVLGSQYLTELRDNIYCLTDTLMQTAGKYDPSGYFLIEDTFCNDIRNPSAFDYSKPIFDWLQNCRNEAAEKWEFIMSGELKKKQKELLGNLDISNLPNFKAADMHKIRFCDLRFRLGANYFYCHQGNCNHTIVIRDMRLIHPDDSRNRSDYPLLSYQIRTRQRKCSVCQIYPAAKMTVDDKWAQENPCYFCIKCYFLLHYKEDNTLLYPHTVYDYFHE</sequence>
<name>A0A2I0AAF4_9ASPA</name>
<dbReference type="Pfam" id="PF12251">
    <property type="entry name" value="SNAPC3"/>
    <property type="match status" value="1"/>
</dbReference>
<comment type="subcellular location">
    <subcellularLocation>
        <location evidence="1">Nucleus</location>
    </subcellularLocation>
</comment>
<dbReference type="InterPro" id="IPR022042">
    <property type="entry name" value="snRNA-activating_su3"/>
</dbReference>
<proteinExistence type="inferred from homology"/>
<evidence type="ECO:0000256" key="6">
    <source>
        <dbReference type="ARBA" id="ARBA00023242"/>
    </source>
</evidence>
<dbReference type="GO" id="GO:0000978">
    <property type="term" value="F:RNA polymerase II cis-regulatory region sequence-specific DNA binding"/>
    <property type="evidence" value="ECO:0007669"/>
    <property type="project" value="TreeGrafter"/>
</dbReference>
<dbReference type="EMBL" id="KZ452001">
    <property type="protein sequence ID" value="PKA52530.1"/>
    <property type="molecule type" value="Genomic_DNA"/>
</dbReference>
<dbReference type="GO" id="GO:0001006">
    <property type="term" value="F:RNA polymerase III type 3 promoter sequence-specific DNA binding"/>
    <property type="evidence" value="ECO:0007669"/>
    <property type="project" value="TreeGrafter"/>
</dbReference>
<evidence type="ECO:0000256" key="3">
    <source>
        <dbReference type="ARBA" id="ARBA00023015"/>
    </source>
</evidence>
<dbReference type="GO" id="GO:0005634">
    <property type="term" value="C:nucleus"/>
    <property type="evidence" value="ECO:0007669"/>
    <property type="project" value="UniProtKB-SubCell"/>
</dbReference>
<evidence type="ECO:0000256" key="1">
    <source>
        <dbReference type="ARBA" id="ARBA00004123"/>
    </source>
</evidence>
<reference evidence="7 8" key="1">
    <citation type="journal article" date="2017" name="Nature">
        <title>The Apostasia genome and the evolution of orchids.</title>
        <authorList>
            <person name="Zhang G.Q."/>
            <person name="Liu K.W."/>
            <person name="Li Z."/>
            <person name="Lohaus R."/>
            <person name="Hsiao Y.Y."/>
            <person name="Niu S.C."/>
            <person name="Wang J.Y."/>
            <person name="Lin Y.C."/>
            <person name="Xu Q."/>
            <person name="Chen L.J."/>
            <person name="Yoshida K."/>
            <person name="Fujiwara S."/>
            <person name="Wang Z.W."/>
            <person name="Zhang Y.Q."/>
            <person name="Mitsuda N."/>
            <person name="Wang M."/>
            <person name="Liu G.H."/>
            <person name="Pecoraro L."/>
            <person name="Huang H.X."/>
            <person name="Xiao X.J."/>
            <person name="Lin M."/>
            <person name="Wu X.Y."/>
            <person name="Wu W.L."/>
            <person name="Chen Y.Y."/>
            <person name="Chang S.B."/>
            <person name="Sakamoto S."/>
            <person name="Ohme-Takagi M."/>
            <person name="Yagi M."/>
            <person name="Zeng S.J."/>
            <person name="Shen C.Y."/>
            <person name="Yeh C.M."/>
            <person name="Luo Y.B."/>
            <person name="Tsai W.C."/>
            <person name="Van de Peer Y."/>
            <person name="Liu Z.J."/>
        </authorList>
    </citation>
    <scope>NUCLEOTIDE SEQUENCE [LARGE SCALE GENOMIC DNA]</scope>
    <source>
        <strain evidence="8">cv. Shenzhen</strain>
        <tissue evidence="7">Stem</tissue>
    </source>
</reference>
<protein>
    <submittedName>
        <fullName evidence="7">snRNA-activating protein complex subunit</fullName>
    </submittedName>
</protein>
<gene>
    <name evidence="7" type="primary">SRD2</name>
    <name evidence="7" type="ORF">AXF42_Ash001510</name>
</gene>
<dbReference type="GO" id="GO:0042796">
    <property type="term" value="P:snRNA transcription by RNA polymerase III"/>
    <property type="evidence" value="ECO:0007669"/>
    <property type="project" value="TreeGrafter"/>
</dbReference>